<feature type="transmembrane region" description="Helical" evidence="9">
    <location>
        <begin position="221"/>
        <end position="239"/>
    </location>
</feature>
<keyword evidence="12" id="KW-1185">Reference proteome</keyword>
<evidence type="ECO:0000256" key="6">
    <source>
        <dbReference type="ARBA" id="ARBA00023180"/>
    </source>
</evidence>
<sequence length="554" mass="61336">IEMRNRITPHAKIPPIIGRFVTKADALPYTATPINIKATTCKKKYERGKRRLIKKSRSDLRERDGQRGERAAQRNRVCGVSTHDVEDVECRQRIFRAPTLSLAATGSHIGWTSPILPVLKSTDSHVPITSDDASWIASFYLLGTIPGCIVAALIVDRLGRKISLLLGGVPLTLSYILIIAAWNPYILYAARIIGGIGQGIAYVICPMYIGEIADKEIRGTLGSFIKLMVTFGELYAHAIGPFVSYWLLGYSCLVIPLIFFLSFPWMPESPYYLLMKNRPRNAMMSLKRLKRCISDDQLETDLEQMQKIVVRDLSDRGRFRDLFDTPGNRRAVIISIGLQLVLQFSGIAAIESYTQEILEEGDAHLPASSSVILLSVLQLIAGLGAVVLVDKLGRRPLLITTSLLAGVALTITSVFYLVKFQFGVDTTGYGWLLHCSVIFYELIIALGLNPLPYMMLGELFPTNVKGAAVSLANLVSSLLAFIVSKMYQVISDSLGVYAAFGWFAISCYVGVFFIMLIVPETKGKSLLEIQEELNCKKKKKKSAKGEQIQISTIS</sequence>
<feature type="transmembrane region" description="Helical" evidence="9">
    <location>
        <begin position="162"/>
        <end position="182"/>
    </location>
</feature>
<keyword evidence="3 9" id="KW-0812">Transmembrane</keyword>
<dbReference type="Pfam" id="PF00083">
    <property type="entry name" value="Sugar_tr"/>
    <property type="match status" value="1"/>
</dbReference>
<feature type="transmembrane region" description="Helical" evidence="9">
    <location>
        <begin position="396"/>
        <end position="417"/>
    </location>
</feature>
<comment type="similarity">
    <text evidence="7">Belongs to the major facilitator superfamily. Sugar transporter (TC 2.A.1.1) family. Trehalose transporter subfamily.</text>
</comment>
<comment type="subcellular location">
    <subcellularLocation>
        <location evidence="1">Cell membrane</location>
        <topology evidence="1">Multi-pass membrane protein</topology>
    </subcellularLocation>
</comment>
<dbReference type="InterPro" id="IPR050549">
    <property type="entry name" value="MFS_Trehalose_Transporter"/>
</dbReference>
<feature type="transmembrane region" description="Helical" evidence="9">
    <location>
        <begin position="370"/>
        <end position="389"/>
    </location>
</feature>
<proteinExistence type="inferred from homology"/>
<feature type="non-terminal residue" evidence="11">
    <location>
        <position position="1"/>
    </location>
</feature>
<evidence type="ECO:0000256" key="8">
    <source>
        <dbReference type="SAM" id="MobiDB-lite"/>
    </source>
</evidence>
<dbReference type="PROSITE" id="PS00216">
    <property type="entry name" value="SUGAR_TRANSPORT_1"/>
    <property type="match status" value="2"/>
</dbReference>
<dbReference type="PROSITE" id="PS50850">
    <property type="entry name" value="MFS"/>
    <property type="match status" value="1"/>
</dbReference>
<feature type="region of interest" description="Disordered" evidence="8">
    <location>
        <begin position="52"/>
        <end position="75"/>
    </location>
</feature>
<feature type="transmembrane region" description="Helical" evidence="9">
    <location>
        <begin position="469"/>
        <end position="490"/>
    </location>
</feature>
<dbReference type="PROSITE" id="PS00217">
    <property type="entry name" value="SUGAR_TRANSPORT_2"/>
    <property type="match status" value="1"/>
</dbReference>
<dbReference type="InterPro" id="IPR005829">
    <property type="entry name" value="Sugar_transporter_CS"/>
</dbReference>
<accession>A0A151X1H7</accession>
<evidence type="ECO:0000259" key="10">
    <source>
        <dbReference type="PROSITE" id="PS50850"/>
    </source>
</evidence>
<organism evidence="11 12">
    <name type="scientific">Mycetomoellerius zeteki</name>
    <dbReference type="NCBI Taxonomy" id="64791"/>
    <lineage>
        <taxon>Eukaryota</taxon>
        <taxon>Metazoa</taxon>
        <taxon>Ecdysozoa</taxon>
        <taxon>Arthropoda</taxon>
        <taxon>Hexapoda</taxon>
        <taxon>Insecta</taxon>
        <taxon>Pterygota</taxon>
        <taxon>Neoptera</taxon>
        <taxon>Endopterygota</taxon>
        <taxon>Hymenoptera</taxon>
        <taxon>Apocrita</taxon>
        <taxon>Aculeata</taxon>
        <taxon>Formicoidea</taxon>
        <taxon>Formicidae</taxon>
        <taxon>Myrmicinae</taxon>
        <taxon>Mycetomoellerius</taxon>
    </lineage>
</organism>
<feature type="transmembrane region" description="Helical" evidence="9">
    <location>
        <begin position="245"/>
        <end position="266"/>
    </location>
</feature>
<keyword evidence="4 9" id="KW-1133">Transmembrane helix</keyword>
<feature type="transmembrane region" description="Helical" evidence="9">
    <location>
        <begin position="496"/>
        <end position="518"/>
    </location>
</feature>
<dbReference type="InterPro" id="IPR005828">
    <property type="entry name" value="MFS_sugar_transport-like"/>
</dbReference>
<feature type="transmembrane region" description="Helical" evidence="9">
    <location>
        <begin position="135"/>
        <end position="155"/>
    </location>
</feature>
<dbReference type="InterPro" id="IPR020846">
    <property type="entry name" value="MFS_dom"/>
</dbReference>
<evidence type="ECO:0000313" key="12">
    <source>
        <dbReference type="Proteomes" id="UP000075809"/>
    </source>
</evidence>
<feature type="transmembrane region" description="Helical" evidence="9">
    <location>
        <begin position="331"/>
        <end position="350"/>
    </location>
</feature>
<dbReference type="Proteomes" id="UP000075809">
    <property type="component" value="Unassembled WGS sequence"/>
</dbReference>
<evidence type="ECO:0000313" key="11">
    <source>
        <dbReference type="EMBL" id="KYQ54104.1"/>
    </source>
</evidence>
<dbReference type="InterPro" id="IPR036259">
    <property type="entry name" value="MFS_trans_sf"/>
</dbReference>
<gene>
    <name evidence="11" type="ORF">ALC60_06976</name>
</gene>
<dbReference type="GO" id="GO:0005886">
    <property type="term" value="C:plasma membrane"/>
    <property type="evidence" value="ECO:0007669"/>
    <property type="project" value="UniProtKB-SubCell"/>
</dbReference>
<dbReference type="STRING" id="64791.A0A151X1H7"/>
<dbReference type="EMBL" id="KQ982588">
    <property type="protein sequence ID" value="KYQ54104.1"/>
    <property type="molecule type" value="Genomic_DNA"/>
</dbReference>
<dbReference type="InterPro" id="IPR003663">
    <property type="entry name" value="Sugar/inositol_transpt"/>
</dbReference>
<evidence type="ECO:0000256" key="1">
    <source>
        <dbReference type="ARBA" id="ARBA00004651"/>
    </source>
</evidence>
<name>A0A151X1H7_9HYME</name>
<dbReference type="PANTHER" id="PTHR48021:SF46">
    <property type="entry name" value="MAJOR FACILITATOR SUPERFAMILY (MFS) PROFILE DOMAIN-CONTAINING PROTEIN"/>
    <property type="match status" value="1"/>
</dbReference>
<dbReference type="GO" id="GO:0022857">
    <property type="term" value="F:transmembrane transporter activity"/>
    <property type="evidence" value="ECO:0007669"/>
    <property type="project" value="InterPro"/>
</dbReference>
<evidence type="ECO:0000256" key="3">
    <source>
        <dbReference type="ARBA" id="ARBA00022692"/>
    </source>
</evidence>
<feature type="transmembrane region" description="Helical" evidence="9">
    <location>
        <begin position="188"/>
        <end position="209"/>
    </location>
</feature>
<dbReference type="FunFam" id="1.20.1250.20:FF:000055">
    <property type="entry name" value="Facilitated trehalose transporter Tret1-2 homolog"/>
    <property type="match status" value="1"/>
</dbReference>
<dbReference type="PRINTS" id="PR00171">
    <property type="entry name" value="SUGRTRNSPORT"/>
</dbReference>
<keyword evidence="2" id="KW-1003">Cell membrane</keyword>
<feature type="domain" description="Major facilitator superfamily (MFS) profile" evidence="10">
    <location>
        <begin position="94"/>
        <end position="522"/>
    </location>
</feature>
<evidence type="ECO:0000256" key="5">
    <source>
        <dbReference type="ARBA" id="ARBA00023136"/>
    </source>
</evidence>
<protein>
    <submittedName>
        <fullName evidence="11">Facilitated trehalose transporter Tret1</fullName>
    </submittedName>
</protein>
<reference evidence="11 12" key="1">
    <citation type="submission" date="2015-09" db="EMBL/GenBank/DDBJ databases">
        <title>Trachymyrmex zeteki WGS genome.</title>
        <authorList>
            <person name="Nygaard S."/>
            <person name="Hu H."/>
            <person name="Boomsma J."/>
            <person name="Zhang G."/>
        </authorList>
    </citation>
    <scope>NUCLEOTIDE SEQUENCE [LARGE SCALE GENOMIC DNA]</scope>
    <source>
        <strain evidence="11">Tzet28-1</strain>
        <tissue evidence="11">Whole body</tissue>
    </source>
</reference>
<evidence type="ECO:0000256" key="4">
    <source>
        <dbReference type="ARBA" id="ARBA00022989"/>
    </source>
</evidence>
<keyword evidence="5 9" id="KW-0472">Membrane</keyword>
<dbReference type="PANTHER" id="PTHR48021">
    <property type="match status" value="1"/>
</dbReference>
<dbReference type="AlphaFoldDB" id="A0A151X1H7"/>
<evidence type="ECO:0000256" key="2">
    <source>
        <dbReference type="ARBA" id="ARBA00022475"/>
    </source>
</evidence>
<evidence type="ECO:0000256" key="9">
    <source>
        <dbReference type="SAM" id="Phobius"/>
    </source>
</evidence>
<feature type="compositionally biased region" description="Basic and acidic residues" evidence="8">
    <location>
        <begin position="56"/>
        <end position="72"/>
    </location>
</feature>
<keyword evidence="6" id="KW-0325">Glycoprotein</keyword>
<dbReference type="Gene3D" id="1.20.1250.20">
    <property type="entry name" value="MFS general substrate transporter like domains"/>
    <property type="match status" value="1"/>
</dbReference>
<dbReference type="SUPFAM" id="SSF103473">
    <property type="entry name" value="MFS general substrate transporter"/>
    <property type="match status" value="1"/>
</dbReference>
<evidence type="ECO:0000256" key="7">
    <source>
        <dbReference type="ARBA" id="ARBA00024348"/>
    </source>
</evidence>